<dbReference type="NCBIfam" id="TIGR02532">
    <property type="entry name" value="IV_pilin_GFxxxE"/>
    <property type="match status" value="1"/>
</dbReference>
<keyword evidence="1" id="KW-0812">Transmembrane</keyword>
<evidence type="ECO:0000313" key="3">
    <source>
        <dbReference type="Proteomes" id="UP001528850"/>
    </source>
</evidence>
<keyword evidence="3" id="KW-1185">Reference proteome</keyword>
<dbReference type="PROSITE" id="PS00409">
    <property type="entry name" value="PROKAR_NTER_METHYL"/>
    <property type="match status" value="1"/>
</dbReference>
<proteinExistence type="predicted"/>
<accession>A0ABT6BAW1</accession>
<dbReference type="InterPro" id="IPR012902">
    <property type="entry name" value="N_methyl_site"/>
</dbReference>
<dbReference type="Pfam" id="PF07963">
    <property type="entry name" value="N_methyl"/>
    <property type="match status" value="1"/>
</dbReference>
<dbReference type="EMBL" id="JARJJS010000002">
    <property type="protein sequence ID" value="MDF4025264.1"/>
    <property type="molecule type" value="Genomic_DNA"/>
</dbReference>
<evidence type="ECO:0000256" key="1">
    <source>
        <dbReference type="SAM" id="Phobius"/>
    </source>
</evidence>
<comment type="caution">
    <text evidence="2">The sequence shown here is derived from an EMBL/GenBank/DDBJ whole genome shotgun (WGS) entry which is preliminary data.</text>
</comment>
<name>A0ABT6BAW1_9GAMM</name>
<dbReference type="InterPro" id="IPR032092">
    <property type="entry name" value="PilW"/>
</dbReference>
<reference evidence="2 3" key="1">
    <citation type="journal article" date="2024" name="Curr. Microbiol.">
        <title>Luteibacter sahnii sp. nov., A Novel Yellow-Colored Xanthomonadin Pigment Producing Probiotic Bacterium from Healthy Rice Seed Microbiome.</title>
        <authorList>
            <person name="Jaiswal G."/>
            <person name="Rana R."/>
            <person name="Nayak P.K."/>
            <person name="Chouhan R."/>
            <person name="Gandhi S.G."/>
            <person name="Patel H.K."/>
            <person name="Patil P.B."/>
        </authorList>
    </citation>
    <scope>NUCLEOTIDE SEQUENCE [LARGE SCALE GENOMIC DNA]</scope>
    <source>
        <strain evidence="2 3">PPL201</strain>
    </source>
</reference>
<dbReference type="RefSeq" id="WP_320549768.1">
    <property type="nucleotide sequence ID" value="NZ_JAQLOK010000001.1"/>
</dbReference>
<dbReference type="Proteomes" id="UP001528850">
    <property type="component" value="Unassembled WGS sequence"/>
</dbReference>
<protein>
    <submittedName>
        <fullName evidence="2">PilW family protein</fullName>
    </submittedName>
</protein>
<keyword evidence="1" id="KW-1133">Transmembrane helix</keyword>
<dbReference type="Pfam" id="PF16074">
    <property type="entry name" value="PilW"/>
    <property type="match status" value="1"/>
</dbReference>
<gene>
    <name evidence="2" type="ORF">P3W24_09840</name>
</gene>
<feature type="transmembrane region" description="Helical" evidence="1">
    <location>
        <begin position="21"/>
        <end position="41"/>
    </location>
</feature>
<sequence>MTIRYRSRIVRRSRGFSLVELMVSLLIGLIVIAGLVSVLMANRQAFNVQQGNNFNQENLRFGMGRVAWSLRMADFWGGVKAKDITGMSSTSGVGGTSGDCTGAWVLSVGDGKENGIRGYDGAATFPIKNCVNTANYVKYSDVVVLRYADTRGYDPSKTTGPDFDSTDPTVVPNRTSYFLVASVAQQGNLFYTKTAVPSNPLASNTGRYVYPYQFEMYYLRPCSDPGKDGVCGTADDGDAGAPIPTLMRMRMDGTGTLISEVVSEGIEQLQFEYASPAIAQPSPAPAIPATPFQTAAASNFTTVTQARVSMVARAASRDTGVPHPIALTVSGHCQYAIDATGKVTYSTSLPSTNACANSDASTFGTNPQQFTRVLVQQVVVLRNRVRG</sequence>
<evidence type="ECO:0000313" key="2">
    <source>
        <dbReference type="EMBL" id="MDF4025264.1"/>
    </source>
</evidence>
<keyword evidence="1" id="KW-0472">Membrane</keyword>
<organism evidence="2 3">
    <name type="scientific">Luteibacter sahnii</name>
    <dbReference type="NCBI Taxonomy" id="3021977"/>
    <lineage>
        <taxon>Bacteria</taxon>
        <taxon>Pseudomonadati</taxon>
        <taxon>Pseudomonadota</taxon>
        <taxon>Gammaproteobacteria</taxon>
        <taxon>Lysobacterales</taxon>
        <taxon>Rhodanobacteraceae</taxon>
        <taxon>Luteibacter</taxon>
    </lineage>
</organism>